<dbReference type="Proteomes" id="UP000248329">
    <property type="component" value="Unassembled WGS sequence"/>
</dbReference>
<dbReference type="EMBL" id="PQXF01000003">
    <property type="protein sequence ID" value="PXF61810.1"/>
    <property type="molecule type" value="Genomic_DNA"/>
</dbReference>
<reference evidence="1" key="1">
    <citation type="submission" date="2018-01" db="EMBL/GenBank/DDBJ databases">
        <authorList>
            <person name="Krukenberg V."/>
        </authorList>
    </citation>
    <scope>NUCLEOTIDE SEQUENCE</scope>
    <source>
        <strain evidence="1">E20ANME2</strain>
    </source>
</reference>
<protein>
    <submittedName>
        <fullName evidence="1">Uncharacterized protein</fullName>
    </submittedName>
</protein>
<gene>
    <name evidence="1" type="ORF">C4B59_02900</name>
</gene>
<accession>A0AC61L5Z8</accession>
<organism evidence="1 2">
    <name type="scientific">Candidatus Methanogaster sp</name>
    <dbReference type="NCBI Taxonomy" id="3386292"/>
    <lineage>
        <taxon>Archaea</taxon>
        <taxon>Methanobacteriati</taxon>
        <taxon>Methanobacteriota</taxon>
        <taxon>Stenosarchaea group</taxon>
        <taxon>Methanomicrobia</taxon>
        <taxon>Methanosarcinales</taxon>
        <taxon>ANME-2 cluster</taxon>
        <taxon>Candidatus Methanogasteraceae</taxon>
        <taxon>Candidatus Methanogaster</taxon>
    </lineage>
</organism>
<name>A0AC61L5Z8_9EURY</name>
<evidence type="ECO:0000313" key="2">
    <source>
        <dbReference type="Proteomes" id="UP000248329"/>
    </source>
</evidence>
<comment type="caution">
    <text evidence="1">The sequence shown here is derived from an EMBL/GenBank/DDBJ whole genome shotgun (WGS) entry which is preliminary data.</text>
</comment>
<evidence type="ECO:0000313" key="1">
    <source>
        <dbReference type="EMBL" id="PXF61810.1"/>
    </source>
</evidence>
<sequence>MRVRRKSNIYPNANHIVTIDNNREANTMKRTPMLLATLILLIVAMSVYAEVEFGTITLDAANIDCAKCHPGSPHTLHEEKMKQNLVTCEDCHGEALEIAIPQCEKCHYGTIHDVHIKKVETEDCTYCHGDINTHHNSEILDTTVCAHCHRDLVDVHQGCEACHKTAPDIVKPLQPAGVTIICQDCHTQDDLVHIHGEETNTSICYMCHRPDGNKEGRDLDADVIPHLIHLPGLATCEGCHMPEGKVILPLCSNCHDLTGLHLITVVPPTQRELTCSVCHPETSVPAVAESIKTPATEEVVETIEVAESEGEEPDAAETETKKSTPGYTASLLVTVGLLAYVVRRMR</sequence>
<proteinExistence type="predicted"/>